<evidence type="ECO:0008006" key="3">
    <source>
        <dbReference type="Google" id="ProtNLM"/>
    </source>
</evidence>
<organism evidence="1 2">
    <name type="scientific">Helicobacter baculiformis</name>
    <dbReference type="NCBI Taxonomy" id="427351"/>
    <lineage>
        <taxon>Bacteria</taxon>
        <taxon>Pseudomonadati</taxon>
        <taxon>Campylobacterota</taxon>
        <taxon>Epsilonproteobacteria</taxon>
        <taxon>Campylobacterales</taxon>
        <taxon>Helicobacteraceae</taxon>
        <taxon>Helicobacter</taxon>
    </lineage>
</organism>
<name>A0ABV7ZL53_9HELI</name>
<sequence>MKNTKLVLFFSQERLDSYESIDAHFNNLRLIGRITPKLAIIELILRNLLDFEKRQSSSDWLRHHANSKILSKIQKLESNGKLTHTQLLSKMSLGEIITIINENVCVRSKIFALQHFDFKKYESSNRNYYINTHKKTKFNNDNKAEIVMYLVLSIRNRCFHWENLLKTRVNKGKTYPRITTKFRETIIGVAPQNIELFLDDVLKSFDAEILDLIAKR</sequence>
<proteinExistence type="predicted"/>
<reference evidence="2" key="1">
    <citation type="journal article" date="2019" name="Int. J. Syst. Evol. Microbiol.">
        <title>The Global Catalogue of Microorganisms (GCM) 10K type strain sequencing project: providing services to taxonomists for standard genome sequencing and annotation.</title>
        <authorList>
            <consortium name="The Broad Institute Genomics Platform"/>
            <consortium name="The Broad Institute Genome Sequencing Center for Infectious Disease"/>
            <person name="Wu L."/>
            <person name="Ma J."/>
        </authorList>
    </citation>
    <scope>NUCLEOTIDE SEQUENCE [LARGE SCALE GENOMIC DNA]</scope>
    <source>
        <strain evidence="2">CCUG 53816</strain>
    </source>
</reference>
<evidence type="ECO:0000313" key="1">
    <source>
        <dbReference type="EMBL" id="MFC3848533.1"/>
    </source>
</evidence>
<comment type="caution">
    <text evidence="1">The sequence shown here is derived from an EMBL/GenBank/DDBJ whole genome shotgun (WGS) entry which is preliminary data.</text>
</comment>
<evidence type="ECO:0000313" key="2">
    <source>
        <dbReference type="Proteomes" id="UP001595783"/>
    </source>
</evidence>
<protein>
    <recommendedName>
        <fullName evidence="3">CAAX protease</fullName>
    </recommendedName>
</protein>
<accession>A0ABV7ZL53</accession>
<dbReference type="Proteomes" id="UP001595783">
    <property type="component" value="Unassembled WGS sequence"/>
</dbReference>
<dbReference type="RefSeq" id="WP_104752325.1">
    <property type="nucleotide sequence ID" value="NZ_FZMF01000021.1"/>
</dbReference>
<gene>
    <name evidence="1" type="ORF">ACFOPX_08450</name>
</gene>
<dbReference type="EMBL" id="JBHRZO010000074">
    <property type="protein sequence ID" value="MFC3848533.1"/>
    <property type="molecule type" value="Genomic_DNA"/>
</dbReference>
<keyword evidence="2" id="KW-1185">Reference proteome</keyword>